<keyword evidence="1" id="KW-0808">Transferase</keyword>
<dbReference type="OrthoDB" id="4062651at2759"/>
<dbReference type="GO" id="GO:0005524">
    <property type="term" value="F:ATP binding"/>
    <property type="evidence" value="ECO:0007669"/>
    <property type="project" value="UniProtKB-KW"/>
</dbReference>
<dbReference type="Proteomes" id="UP000245207">
    <property type="component" value="Unassembled WGS sequence"/>
</dbReference>
<evidence type="ECO:0000256" key="4">
    <source>
        <dbReference type="ARBA" id="ARBA00022840"/>
    </source>
</evidence>
<dbReference type="SMART" id="SM00220">
    <property type="entry name" value="S_TKc"/>
    <property type="match status" value="1"/>
</dbReference>
<keyword evidence="2" id="KW-0547">Nucleotide-binding</keyword>
<organism evidence="7 8">
    <name type="scientific">Artemisia annua</name>
    <name type="common">Sweet wormwood</name>
    <dbReference type="NCBI Taxonomy" id="35608"/>
    <lineage>
        <taxon>Eukaryota</taxon>
        <taxon>Viridiplantae</taxon>
        <taxon>Streptophyta</taxon>
        <taxon>Embryophyta</taxon>
        <taxon>Tracheophyta</taxon>
        <taxon>Spermatophyta</taxon>
        <taxon>Magnoliopsida</taxon>
        <taxon>eudicotyledons</taxon>
        <taxon>Gunneridae</taxon>
        <taxon>Pentapetalae</taxon>
        <taxon>asterids</taxon>
        <taxon>campanulids</taxon>
        <taxon>Asterales</taxon>
        <taxon>Asteraceae</taxon>
        <taxon>Asteroideae</taxon>
        <taxon>Anthemideae</taxon>
        <taxon>Artemisiinae</taxon>
        <taxon>Artemisia</taxon>
    </lineage>
</organism>
<dbReference type="Gene3D" id="1.10.510.10">
    <property type="entry name" value="Transferase(Phosphotransferase) domain 1"/>
    <property type="match status" value="1"/>
</dbReference>
<gene>
    <name evidence="7" type="ORF">CTI12_AA616010</name>
</gene>
<keyword evidence="3 7" id="KW-0418">Kinase</keyword>
<feature type="compositionally biased region" description="Low complexity" evidence="5">
    <location>
        <begin position="345"/>
        <end position="361"/>
    </location>
</feature>
<dbReference type="SUPFAM" id="SSF56112">
    <property type="entry name" value="Protein kinase-like (PK-like)"/>
    <property type="match status" value="1"/>
</dbReference>
<dbReference type="STRING" id="35608.A0A2U1KDB8"/>
<dbReference type="FunFam" id="3.30.200.20:FF:000177">
    <property type="entry name" value="Cysteine-rich receptor-like protein kinase 2"/>
    <property type="match status" value="1"/>
</dbReference>
<evidence type="ECO:0000256" key="1">
    <source>
        <dbReference type="ARBA" id="ARBA00022679"/>
    </source>
</evidence>
<dbReference type="InterPro" id="IPR008271">
    <property type="entry name" value="Ser/Thr_kinase_AS"/>
</dbReference>
<dbReference type="PROSITE" id="PS00108">
    <property type="entry name" value="PROTEIN_KINASE_ST"/>
    <property type="match status" value="1"/>
</dbReference>
<dbReference type="PANTHER" id="PTHR47973">
    <property type="entry name" value="CYSTEINE-RICH RECEPTOR-LIKE PROTEIN KINASE 3"/>
    <property type="match status" value="1"/>
</dbReference>
<evidence type="ECO:0000313" key="7">
    <source>
        <dbReference type="EMBL" id="PWA34766.1"/>
    </source>
</evidence>
<accession>A0A2U1KDB8</accession>
<dbReference type="CDD" id="cd14066">
    <property type="entry name" value="STKc_IRAK"/>
    <property type="match status" value="1"/>
</dbReference>
<protein>
    <submittedName>
        <fullName evidence="7">Protein kinase-like domain-containing protein</fullName>
    </submittedName>
</protein>
<dbReference type="InterPro" id="IPR001245">
    <property type="entry name" value="Ser-Thr/Tyr_kinase_cat_dom"/>
</dbReference>
<dbReference type="PROSITE" id="PS50011">
    <property type="entry name" value="PROTEIN_KINASE_DOM"/>
    <property type="match status" value="1"/>
</dbReference>
<keyword evidence="4" id="KW-0067">ATP-binding</keyword>
<evidence type="ECO:0000259" key="6">
    <source>
        <dbReference type="PROSITE" id="PS50011"/>
    </source>
</evidence>
<name>A0A2U1KDB8_ARTAN</name>
<dbReference type="EMBL" id="PKPP01021610">
    <property type="protein sequence ID" value="PWA34766.1"/>
    <property type="molecule type" value="Genomic_DNA"/>
</dbReference>
<keyword evidence="8" id="KW-1185">Reference proteome</keyword>
<evidence type="ECO:0000256" key="5">
    <source>
        <dbReference type="SAM" id="MobiDB-lite"/>
    </source>
</evidence>
<feature type="region of interest" description="Disordered" evidence="5">
    <location>
        <begin position="329"/>
        <end position="388"/>
    </location>
</feature>
<dbReference type="Gene3D" id="3.30.200.20">
    <property type="entry name" value="Phosphorylase Kinase, domain 1"/>
    <property type="match status" value="1"/>
</dbReference>
<feature type="domain" description="Protein kinase" evidence="6">
    <location>
        <begin position="52"/>
        <end position="322"/>
    </location>
</feature>
<dbReference type="InterPro" id="IPR000719">
    <property type="entry name" value="Prot_kinase_dom"/>
</dbReference>
<evidence type="ECO:0000256" key="2">
    <source>
        <dbReference type="ARBA" id="ARBA00022741"/>
    </source>
</evidence>
<evidence type="ECO:0000256" key="3">
    <source>
        <dbReference type="ARBA" id="ARBA00022777"/>
    </source>
</evidence>
<evidence type="ECO:0000313" key="8">
    <source>
        <dbReference type="Proteomes" id="UP000245207"/>
    </source>
</evidence>
<reference evidence="7 8" key="1">
    <citation type="journal article" date="2018" name="Mol. Plant">
        <title>The genome of Artemisia annua provides insight into the evolution of Asteraceae family and artemisinin biosynthesis.</title>
        <authorList>
            <person name="Shen Q."/>
            <person name="Zhang L."/>
            <person name="Liao Z."/>
            <person name="Wang S."/>
            <person name="Yan T."/>
            <person name="Shi P."/>
            <person name="Liu M."/>
            <person name="Fu X."/>
            <person name="Pan Q."/>
            <person name="Wang Y."/>
            <person name="Lv Z."/>
            <person name="Lu X."/>
            <person name="Zhang F."/>
            <person name="Jiang W."/>
            <person name="Ma Y."/>
            <person name="Chen M."/>
            <person name="Hao X."/>
            <person name="Li L."/>
            <person name="Tang Y."/>
            <person name="Lv G."/>
            <person name="Zhou Y."/>
            <person name="Sun X."/>
            <person name="Brodelius P.E."/>
            <person name="Rose J.K.C."/>
            <person name="Tang K."/>
        </authorList>
    </citation>
    <scope>NUCLEOTIDE SEQUENCE [LARGE SCALE GENOMIC DNA]</scope>
    <source>
        <strain evidence="8">cv. Huhao1</strain>
        <tissue evidence="7">Leaf</tissue>
    </source>
</reference>
<sequence>MNNNMGIFSRLRSCLRCGRAGSGSDDVEDEGAGDSWDLFFELQTLQVATDSFSDLNKLGHGGFGPVYKGVLPNGQEVAIKKLSLTSRQGVREFTNEVRLLLKLQHKNLVMLLGCCVEGPEKMLVYEYLPNKSLDYILFNKEKSPSLHWTQRFQIIIGVIRGLLYLHEEAPIRIIHRDIKASNILLDEKLNPKISDFGLARLFPGDDTHLNTFRISGTHGYMAPEYAMHGYLSVKADVFSFGVLVLEIVSGRKVTERKLGEEKSDLLTYTWNLFQTGRQLELVDESLDTCNLSEASICIQMGLLCCQAIVADRPDMNALHLMMSNDSFTLPRPGKPGLQGRGGRWTTTTSSALTSTDATTLTNPKPSGTSSIEEYSRNSMSFSSMNEGR</sequence>
<dbReference type="FunFam" id="1.10.510.10:FF:001543">
    <property type="entry name" value="Cysteine-rich receptor-like protein kinase 41"/>
    <property type="match status" value="1"/>
</dbReference>
<proteinExistence type="predicted"/>
<dbReference type="GO" id="GO:0004672">
    <property type="term" value="F:protein kinase activity"/>
    <property type="evidence" value="ECO:0007669"/>
    <property type="project" value="InterPro"/>
</dbReference>
<dbReference type="AlphaFoldDB" id="A0A2U1KDB8"/>
<dbReference type="InterPro" id="IPR052059">
    <property type="entry name" value="CR_Ser/Thr_kinase"/>
</dbReference>
<dbReference type="InterPro" id="IPR011009">
    <property type="entry name" value="Kinase-like_dom_sf"/>
</dbReference>
<feature type="compositionally biased region" description="Polar residues" evidence="5">
    <location>
        <begin position="362"/>
        <end position="388"/>
    </location>
</feature>
<comment type="caution">
    <text evidence="7">The sequence shown here is derived from an EMBL/GenBank/DDBJ whole genome shotgun (WGS) entry which is preliminary data.</text>
</comment>
<dbReference type="Pfam" id="PF07714">
    <property type="entry name" value="PK_Tyr_Ser-Thr"/>
    <property type="match status" value="1"/>
</dbReference>